<reference evidence="1 2" key="1">
    <citation type="submission" date="2017-12" db="EMBL/GenBank/DDBJ databases">
        <title>Taxonomic description and draft genome of Pradoshia cofamensis Gen. nov., sp. nov., a thermotolerant bacillale isolated from anterior gut of earthworm Eisenia fetida.</title>
        <authorList>
            <person name="Saha T."/>
            <person name="Chakraborty R."/>
        </authorList>
    </citation>
    <scope>NUCLEOTIDE SEQUENCE [LARGE SCALE GENOMIC DNA]</scope>
    <source>
        <strain evidence="1 2">EAG3</strain>
    </source>
</reference>
<evidence type="ECO:0000313" key="2">
    <source>
        <dbReference type="Proteomes" id="UP000239663"/>
    </source>
</evidence>
<dbReference type="PANTHER" id="PTHR37460">
    <property type="entry name" value="ENDONUCLEASE III"/>
    <property type="match status" value="1"/>
</dbReference>
<sequence>MIKELLTPPASHVYYSIFLWIENDCEAEIGKLGTYPFQRGVYVYIGSAKRNLMKRIERHVCLEKKKRWHMDYIRPYGTILKIITYDDSLTECELAGKFIAKGEIPVHKMGSSDCKCPSHFIYLGDPEIPLSEAYIDSFFQ</sequence>
<gene>
    <name evidence="1" type="ORF">CYL18_03710</name>
</gene>
<comment type="caution">
    <text evidence="1">The sequence shown here is derived from an EMBL/GenBank/DDBJ whole genome shotgun (WGS) entry which is preliminary data.</text>
</comment>
<dbReference type="EMBL" id="PKOZ01000001">
    <property type="protein sequence ID" value="PQD96994.1"/>
    <property type="molecule type" value="Genomic_DNA"/>
</dbReference>
<dbReference type="RefSeq" id="WP_104848089.1">
    <property type="nucleotide sequence ID" value="NZ_PKOZ01000001.1"/>
</dbReference>
<dbReference type="Pfam" id="PF01986">
    <property type="entry name" value="DUF123"/>
    <property type="match status" value="1"/>
</dbReference>
<evidence type="ECO:0000313" key="1">
    <source>
        <dbReference type="EMBL" id="PQD96994.1"/>
    </source>
</evidence>
<dbReference type="AlphaFoldDB" id="A0A2S7N4N6"/>
<name>A0A2S7N4N6_9BACI</name>
<dbReference type="CDD" id="cd10441">
    <property type="entry name" value="GIY-YIG_COG1833"/>
    <property type="match status" value="1"/>
</dbReference>
<accession>A0A2S7N4N6</accession>
<proteinExistence type="predicted"/>
<dbReference type="OrthoDB" id="9802365at2"/>
<organism evidence="1 2">
    <name type="scientific">Pradoshia eiseniae</name>
    <dbReference type="NCBI Taxonomy" id="2064768"/>
    <lineage>
        <taxon>Bacteria</taxon>
        <taxon>Bacillati</taxon>
        <taxon>Bacillota</taxon>
        <taxon>Bacilli</taxon>
        <taxon>Bacillales</taxon>
        <taxon>Bacillaceae</taxon>
        <taxon>Pradoshia</taxon>
    </lineage>
</organism>
<protein>
    <submittedName>
        <fullName evidence="1">DUF123 domain-containing protein</fullName>
    </submittedName>
</protein>
<dbReference type="Proteomes" id="UP000239663">
    <property type="component" value="Unassembled WGS sequence"/>
</dbReference>
<keyword evidence="2" id="KW-1185">Reference proteome</keyword>
<dbReference type="PANTHER" id="PTHR37460:SF1">
    <property type="entry name" value="ENDONUCLEASE III"/>
    <property type="match status" value="1"/>
</dbReference>
<dbReference type="InterPro" id="IPR002837">
    <property type="entry name" value="DUF123"/>
</dbReference>